<evidence type="ECO:0000256" key="1">
    <source>
        <dbReference type="SAM" id="MobiDB-lite"/>
    </source>
</evidence>
<dbReference type="AlphaFoldDB" id="A0A4R7FH94"/>
<dbReference type="OrthoDB" id="5124586at2"/>
<feature type="transmembrane region" description="Helical" evidence="2">
    <location>
        <begin position="38"/>
        <end position="59"/>
    </location>
</feature>
<evidence type="ECO:0000256" key="2">
    <source>
        <dbReference type="SAM" id="Phobius"/>
    </source>
</evidence>
<dbReference type="RefSeq" id="WP_133767734.1">
    <property type="nucleotide sequence ID" value="NZ_BAAARP010000001.1"/>
</dbReference>
<accession>A0A4R7FH94</accession>
<evidence type="ECO:0000313" key="3">
    <source>
        <dbReference type="EMBL" id="TDS75090.1"/>
    </source>
</evidence>
<evidence type="ECO:0000313" key="4">
    <source>
        <dbReference type="Proteomes" id="UP000295344"/>
    </source>
</evidence>
<dbReference type="EMBL" id="SOAM01000004">
    <property type="protein sequence ID" value="TDS75090.1"/>
    <property type="molecule type" value="Genomic_DNA"/>
</dbReference>
<sequence>MASDLSERRAALRALLVEQAVATERPRMRTHDAEPGRFRMAVVTGAVAVAVVAATAVALQLPGGAFRGAPVGGTRPVPATSTAVPTTSPPETTSTPATTPPVADPTPTNAPTSDAPVPTGTPTAPSTPPATLITPTGFQRISRAQLHAFVVGLGSSGNDAVWEEQNWLDIQCMADHGFVYDPIADYRDPLGWKKGLTTAQQQAYDAALFGPPQSGAYDWRTAGCHGLSVHETGQDNAN</sequence>
<keyword evidence="2" id="KW-0812">Transmembrane</keyword>
<name>A0A4R7FH94_9MICO</name>
<proteinExistence type="predicted"/>
<protein>
    <submittedName>
        <fullName evidence="3">Uncharacterized protein</fullName>
    </submittedName>
</protein>
<reference evidence="3 4" key="1">
    <citation type="submission" date="2019-03" db="EMBL/GenBank/DDBJ databases">
        <title>Genomic Encyclopedia of Archaeal and Bacterial Type Strains, Phase II (KMG-II): from individual species to whole genera.</title>
        <authorList>
            <person name="Goeker M."/>
        </authorList>
    </citation>
    <scope>NUCLEOTIDE SEQUENCE [LARGE SCALE GENOMIC DNA]</scope>
    <source>
        <strain evidence="3 4">DSM 24782</strain>
    </source>
</reference>
<gene>
    <name evidence="3" type="ORF">CLV52_3617</name>
</gene>
<feature type="compositionally biased region" description="Low complexity" evidence="1">
    <location>
        <begin position="74"/>
        <end position="97"/>
    </location>
</feature>
<feature type="compositionally biased region" description="Low complexity" evidence="1">
    <location>
        <begin position="105"/>
        <end position="134"/>
    </location>
</feature>
<feature type="region of interest" description="Disordered" evidence="1">
    <location>
        <begin position="66"/>
        <end position="134"/>
    </location>
</feature>
<keyword evidence="2" id="KW-1133">Transmembrane helix</keyword>
<keyword evidence="2" id="KW-0472">Membrane</keyword>
<comment type="caution">
    <text evidence="3">The sequence shown here is derived from an EMBL/GenBank/DDBJ whole genome shotgun (WGS) entry which is preliminary data.</text>
</comment>
<keyword evidence="4" id="KW-1185">Reference proteome</keyword>
<dbReference type="Proteomes" id="UP000295344">
    <property type="component" value="Unassembled WGS sequence"/>
</dbReference>
<organism evidence="3 4">
    <name type="scientific">Amnibacterium kyonggiense</name>
    <dbReference type="NCBI Taxonomy" id="595671"/>
    <lineage>
        <taxon>Bacteria</taxon>
        <taxon>Bacillati</taxon>
        <taxon>Actinomycetota</taxon>
        <taxon>Actinomycetes</taxon>
        <taxon>Micrococcales</taxon>
        <taxon>Microbacteriaceae</taxon>
        <taxon>Amnibacterium</taxon>
    </lineage>
</organism>